<dbReference type="EC" id="2.1.1.-" evidence="6"/>
<gene>
    <name evidence="6" type="primary">prmA</name>
    <name evidence="8" type="ORF">CWE10_06875</name>
</gene>
<dbReference type="GO" id="GO:0032259">
    <property type="term" value="P:methylation"/>
    <property type="evidence" value="ECO:0007669"/>
    <property type="project" value="UniProtKB-KW"/>
</dbReference>
<dbReference type="Gene3D" id="3.40.50.150">
    <property type="entry name" value="Vaccinia Virus protein VP39"/>
    <property type="match status" value="1"/>
</dbReference>
<keyword evidence="4 6" id="KW-0808">Transferase</keyword>
<keyword evidence="3 6" id="KW-0489">Methyltransferase</keyword>
<comment type="function">
    <text evidence="6">Methylates ribosomal protein L11.</text>
</comment>
<dbReference type="PANTHER" id="PTHR43648">
    <property type="entry name" value="ELECTRON TRANSFER FLAVOPROTEIN BETA SUBUNIT LYSINE METHYLTRANSFERASE"/>
    <property type="match status" value="1"/>
</dbReference>
<evidence type="ECO:0000256" key="2">
    <source>
        <dbReference type="ARBA" id="ARBA00022490"/>
    </source>
</evidence>
<dbReference type="SUPFAM" id="SSF53335">
    <property type="entry name" value="S-adenosyl-L-methionine-dependent methyltransferases"/>
    <property type="match status" value="1"/>
</dbReference>
<dbReference type="NCBIfam" id="TIGR00406">
    <property type="entry name" value="prmA"/>
    <property type="match status" value="1"/>
</dbReference>
<dbReference type="HAMAP" id="MF_00735">
    <property type="entry name" value="Methyltr_PrmA"/>
    <property type="match status" value="1"/>
</dbReference>
<dbReference type="Proteomes" id="UP000732377">
    <property type="component" value="Unassembled WGS sequence"/>
</dbReference>
<comment type="caution">
    <text evidence="8">The sequence shown here is derived from an EMBL/GenBank/DDBJ whole genome shotgun (WGS) entry which is preliminary data.</text>
</comment>
<evidence type="ECO:0000313" key="9">
    <source>
        <dbReference type="Proteomes" id="UP000732377"/>
    </source>
</evidence>
<feature type="binding site" evidence="6">
    <location>
        <position position="237"/>
    </location>
    <ligand>
        <name>S-adenosyl-L-methionine</name>
        <dbReference type="ChEBI" id="CHEBI:59789"/>
    </ligand>
</feature>
<feature type="binding site" evidence="6">
    <location>
        <position position="216"/>
    </location>
    <ligand>
        <name>S-adenosyl-L-methionine</name>
        <dbReference type="ChEBI" id="CHEBI:59789"/>
    </ligand>
</feature>
<dbReference type="InterPro" id="IPR029063">
    <property type="entry name" value="SAM-dependent_MTases_sf"/>
</dbReference>
<dbReference type="GO" id="GO:0005840">
    <property type="term" value="C:ribosome"/>
    <property type="evidence" value="ECO:0007669"/>
    <property type="project" value="UniProtKB-KW"/>
</dbReference>
<accession>A0A953I976</accession>
<keyword evidence="8" id="KW-0687">Ribonucleoprotein</keyword>
<evidence type="ECO:0000256" key="6">
    <source>
        <dbReference type="HAMAP-Rule" id="MF_00735"/>
    </source>
</evidence>
<proteinExistence type="inferred from homology"/>
<dbReference type="GO" id="GO:0005737">
    <property type="term" value="C:cytoplasm"/>
    <property type="evidence" value="ECO:0007669"/>
    <property type="project" value="UniProtKB-SubCell"/>
</dbReference>
<feature type="compositionally biased region" description="Pro residues" evidence="7">
    <location>
        <begin position="1"/>
        <end position="12"/>
    </location>
</feature>
<dbReference type="Pfam" id="PF06325">
    <property type="entry name" value="PrmA"/>
    <property type="match status" value="1"/>
</dbReference>
<protein>
    <recommendedName>
        <fullName evidence="6">Ribosomal protein L11 methyltransferase</fullName>
        <shortName evidence="6">L11 Mtase</shortName>
        <ecNumber evidence="6">2.1.1.-</ecNumber>
    </recommendedName>
</protein>
<name>A0A953I976_SYMTR</name>
<keyword evidence="2 6" id="KW-0963">Cytoplasm</keyword>
<keyword evidence="8" id="KW-0689">Ribosomal protein</keyword>
<evidence type="ECO:0000256" key="5">
    <source>
        <dbReference type="ARBA" id="ARBA00022691"/>
    </source>
</evidence>
<feature type="binding site" evidence="6">
    <location>
        <position position="259"/>
    </location>
    <ligand>
        <name>S-adenosyl-L-methionine</name>
        <dbReference type="ChEBI" id="CHEBI:59789"/>
    </ligand>
</feature>
<evidence type="ECO:0000256" key="4">
    <source>
        <dbReference type="ARBA" id="ARBA00022679"/>
    </source>
</evidence>
<feature type="binding site" evidence="6">
    <location>
        <position position="300"/>
    </location>
    <ligand>
        <name>S-adenosyl-L-methionine</name>
        <dbReference type="ChEBI" id="CHEBI:59789"/>
    </ligand>
</feature>
<dbReference type="EMBL" id="PIUK01000048">
    <property type="protein sequence ID" value="MBY6275936.1"/>
    <property type="molecule type" value="Genomic_DNA"/>
</dbReference>
<comment type="catalytic activity">
    <reaction evidence="6">
        <text>L-lysyl-[protein] + 3 S-adenosyl-L-methionine = N(6),N(6),N(6)-trimethyl-L-lysyl-[protein] + 3 S-adenosyl-L-homocysteine + 3 H(+)</text>
        <dbReference type="Rhea" id="RHEA:54192"/>
        <dbReference type="Rhea" id="RHEA-COMP:9752"/>
        <dbReference type="Rhea" id="RHEA-COMP:13826"/>
        <dbReference type="ChEBI" id="CHEBI:15378"/>
        <dbReference type="ChEBI" id="CHEBI:29969"/>
        <dbReference type="ChEBI" id="CHEBI:57856"/>
        <dbReference type="ChEBI" id="CHEBI:59789"/>
        <dbReference type="ChEBI" id="CHEBI:61961"/>
    </reaction>
</comment>
<dbReference type="PANTHER" id="PTHR43648:SF1">
    <property type="entry name" value="ELECTRON TRANSFER FLAVOPROTEIN BETA SUBUNIT LYSINE METHYLTRANSFERASE"/>
    <property type="match status" value="1"/>
</dbReference>
<evidence type="ECO:0000256" key="1">
    <source>
        <dbReference type="ARBA" id="ARBA00009741"/>
    </source>
</evidence>
<keyword evidence="5 6" id="KW-0949">S-adenosyl-L-methionine</keyword>
<sequence>MGGRPAPAPGPDGHPGGAPGRCRLQLRLPARSDLPGPRVAVAARRGASGGRAGRVNGGDGLRYLEIRIRCQRAAADAVGNLLLTLTGAGYAVDDPLIVEQNRSRWDMTDLPPGDPEWVTVSGWLPEAGDVEQQRLRLETGLDEIRSLGLGAVDPARFRWVEEEDWAHAWKAYFRPTRVGDRLVVVPAWEEYAPQEGELPIRIDPGMAFGTGTHATTALCMRWLEELVTPGSRVIDVGTGSGILAVAAKHLGAAEVVAIDVDPVAVDAARENAGRNGVEIDVRLATLDQVAEGEADLIVANIIASVIVDILPDVASRLKPGGRFLASGIIAARKEAVTEAMTDAWLLPVGAREQDGWVAILAMKP</sequence>
<dbReference type="AlphaFoldDB" id="A0A953I976"/>
<evidence type="ECO:0000256" key="7">
    <source>
        <dbReference type="SAM" id="MobiDB-lite"/>
    </source>
</evidence>
<dbReference type="CDD" id="cd02440">
    <property type="entry name" value="AdoMet_MTases"/>
    <property type="match status" value="1"/>
</dbReference>
<feature type="region of interest" description="Disordered" evidence="7">
    <location>
        <begin position="1"/>
        <end position="21"/>
    </location>
</feature>
<dbReference type="GO" id="GO:0008276">
    <property type="term" value="F:protein methyltransferase activity"/>
    <property type="evidence" value="ECO:0007669"/>
    <property type="project" value="UniProtKB-UniRule"/>
</dbReference>
<reference evidence="8" key="1">
    <citation type="submission" date="2017-11" db="EMBL/GenBank/DDBJ databases">
        <title>Three new genomes from thermophilic consortium.</title>
        <authorList>
            <person name="Quaggio R."/>
            <person name="Amgarten D."/>
            <person name="Setubal J.C."/>
        </authorList>
    </citation>
    <scope>NUCLEOTIDE SEQUENCE</scope>
    <source>
        <strain evidence="8">ZCTH01-B2</strain>
    </source>
</reference>
<comment type="subcellular location">
    <subcellularLocation>
        <location evidence="6">Cytoplasm</location>
    </subcellularLocation>
</comment>
<comment type="similarity">
    <text evidence="1 6">Belongs to the methyltransferase superfamily. PrmA family.</text>
</comment>
<evidence type="ECO:0000313" key="8">
    <source>
        <dbReference type="EMBL" id="MBY6275936.1"/>
    </source>
</evidence>
<evidence type="ECO:0000256" key="3">
    <source>
        <dbReference type="ARBA" id="ARBA00022603"/>
    </source>
</evidence>
<dbReference type="InterPro" id="IPR050078">
    <property type="entry name" value="Ribosomal_L11_MeTrfase_PrmA"/>
</dbReference>
<organism evidence="8 9">
    <name type="scientific">Symbiobacterium thermophilum</name>
    <dbReference type="NCBI Taxonomy" id="2734"/>
    <lineage>
        <taxon>Bacteria</taxon>
        <taxon>Bacillati</taxon>
        <taxon>Bacillota</taxon>
        <taxon>Clostridia</taxon>
        <taxon>Eubacteriales</taxon>
        <taxon>Symbiobacteriaceae</taxon>
        <taxon>Symbiobacterium</taxon>
    </lineage>
</organism>
<dbReference type="InterPro" id="IPR004498">
    <property type="entry name" value="Ribosomal_PrmA_MeTrfase"/>
</dbReference>